<dbReference type="EMBL" id="JAPWDO010000003">
    <property type="protein sequence ID" value="KAJ5478261.1"/>
    <property type="molecule type" value="Genomic_DNA"/>
</dbReference>
<dbReference type="AlphaFoldDB" id="A0A9W9WXT7"/>
<dbReference type="Proteomes" id="UP001147760">
    <property type="component" value="Unassembled WGS sequence"/>
</dbReference>
<proteinExistence type="predicted"/>
<evidence type="ECO:0000256" key="1">
    <source>
        <dbReference type="SAM" id="MobiDB-lite"/>
    </source>
</evidence>
<gene>
    <name evidence="2" type="ORF">N7530_003770</name>
</gene>
<evidence type="ECO:0000313" key="2">
    <source>
        <dbReference type="EMBL" id="KAJ5478261.1"/>
    </source>
</evidence>
<keyword evidence="3" id="KW-1185">Reference proteome</keyword>
<name>A0A9W9WXT7_9EURO</name>
<feature type="compositionally biased region" description="Pro residues" evidence="1">
    <location>
        <begin position="144"/>
        <end position="154"/>
    </location>
</feature>
<accession>A0A9W9WXT7</accession>
<protein>
    <submittedName>
        <fullName evidence="2">Uncharacterized protein</fullName>
    </submittedName>
</protein>
<reference evidence="2" key="1">
    <citation type="submission" date="2022-12" db="EMBL/GenBank/DDBJ databases">
        <authorList>
            <person name="Petersen C."/>
        </authorList>
    </citation>
    <scope>NUCLEOTIDE SEQUENCE</scope>
    <source>
        <strain evidence="2">IBT 17660</strain>
    </source>
</reference>
<feature type="compositionally biased region" description="Basic and acidic residues" evidence="1">
    <location>
        <begin position="70"/>
        <end position="80"/>
    </location>
</feature>
<dbReference type="OrthoDB" id="3508621at2759"/>
<reference evidence="2" key="2">
    <citation type="journal article" date="2023" name="IMA Fungus">
        <title>Comparative genomic study of the Penicillium genus elucidates a diverse pangenome and 15 lateral gene transfer events.</title>
        <authorList>
            <person name="Petersen C."/>
            <person name="Sorensen T."/>
            <person name="Nielsen M.R."/>
            <person name="Sondergaard T.E."/>
            <person name="Sorensen J.L."/>
            <person name="Fitzpatrick D.A."/>
            <person name="Frisvad J.C."/>
            <person name="Nielsen K.L."/>
        </authorList>
    </citation>
    <scope>NUCLEOTIDE SEQUENCE</scope>
    <source>
        <strain evidence="2">IBT 17660</strain>
    </source>
</reference>
<organism evidence="2 3">
    <name type="scientific">Penicillium desertorum</name>
    <dbReference type="NCBI Taxonomy" id="1303715"/>
    <lineage>
        <taxon>Eukaryota</taxon>
        <taxon>Fungi</taxon>
        <taxon>Dikarya</taxon>
        <taxon>Ascomycota</taxon>
        <taxon>Pezizomycotina</taxon>
        <taxon>Eurotiomycetes</taxon>
        <taxon>Eurotiomycetidae</taxon>
        <taxon>Eurotiales</taxon>
        <taxon>Aspergillaceae</taxon>
        <taxon>Penicillium</taxon>
    </lineage>
</organism>
<comment type="caution">
    <text evidence="2">The sequence shown here is derived from an EMBL/GenBank/DDBJ whole genome shotgun (WGS) entry which is preliminary data.</text>
</comment>
<sequence>MGSSGQEKPPKDLSDWKKKFLLLRVIWKLHKADTIVNELATKNKDWIKEAEKKLLSYQSWATYCESVELPEARSSERSGEPSKATPEGNFAIVRHYQREVTNSKPEVNPQAFDTPIAARTRGKSNQSSKFSLEDDSPSRTPSSGPSPSPGPSPPNTISREIDKLLYPPTKDEQIVNTALIVFLNALTTHFDFYSNWTLHRKPFVATFENAQFEARTDGYLDSPGENPRVLIEVKPVLRFSNLLAIQMQESAQMVAWIKSDGDQAQRTNTTRFHISQDRHEVFVTVAKYNQKYLDYLNNKLPLSLKEDPSFLTMHQYGPWNTSKKSSVKELGAILLAITLRAEEEIKNEKRAV</sequence>
<feature type="region of interest" description="Disordered" evidence="1">
    <location>
        <begin position="69"/>
        <end position="159"/>
    </location>
</feature>
<evidence type="ECO:0000313" key="3">
    <source>
        <dbReference type="Proteomes" id="UP001147760"/>
    </source>
</evidence>